<sequence>MRFPSWVGDPKFDHLTKLMVWSCKSTHLPTLECLGYLRRLVVQRLSEVKTVGFELLATANSYIGFAFPSLEVLEFGYMQELVEVSIRLIPSLRVLHVEECSKSVLRSMVSLSWSLVKLTISNVKGLTQIHEEDLMRLGALGHLFIKKFDELRYLWERESEACKNLVSLQKLEVWWCKNLVSSAERENNFGISMESLKRVQLCYCDTLESYNFPKSFE</sequence>
<dbReference type="PANTHER" id="PTHR47186">
    <property type="entry name" value="LEUCINE-RICH REPEAT-CONTAINING PROTEIN 57"/>
    <property type="match status" value="1"/>
</dbReference>
<dbReference type="AlphaFoldDB" id="A0A9R1WMD0"/>
<organism evidence="1 2">
    <name type="scientific">Lactuca sativa</name>
    <name type="common">Garden lettuce</name>
    <dbReference type="NCBI Taxonomy" id="4236"/>
    <lineage>
        <taxon>Eukaryota</taxon>
        <taxon>Viridiplantae</taxon>
        <taxon>Streptophyta</taxon>
        <taxon>Embryophyta</taxon>
        <taxon>Tracheophyta</taxon>
        <taxon>Spermatophyta</taxon>
        <taxon>Magnoliopsida</taxon>
        <taxon>eudicotyledons</taxon>
        <taxon>Gunneridae</taxon>
        <taxon>Pentapetalae</taxon>
        <taxon>asterids</taxon>
        <taxon>campanulids</taxon>
        <taxon>Asterales</taxon>
        <taxon>Asteraceae</taxon>
        <taxon>Cichorioideae</taxon>
        <taxon>Cichorieae</taxon>
        <taxon>Lactucinae</taxon>
        <taxon>Lactuca</taxon>
    </lineage>
</organism>
<comment type="caution">
    <text evidence="1">The sequence shown here is derived from an EMBL/GenBank/DDBJ whole genome shotgun (WGS) entry which is preliminary data.</text>
</comment>
<gene>
    <name evidence="1" type="ORF">LSAT_V11C100038880</name>
</gene>
<evidence type="ECO:0000313" key="2">
    <source>
        <dbReference type="Proteomes" id="UP000235145"/>
    </source>
</evidence>
<proteinExistence type="predicted"/>
<evidence type="ECO:0000313" key="1">
    <source>
        <dbReference type="EMBL" id="KAJ0226293.1"/>
    </source>
</evidence>
<dbReference type="Proteomes" id="UP000235145">
    <property type="component" value="Unassembled WGS sequence"/>
</dbReference>
<reference evidence="1 2" key="1">
    <citation type="journal article" date="2017" name="Nat. Commun.">
        <title>Genome assembly with in vitro proximity ligation data and whole-genome triplication in lettuce.</title>
        <authorList>
            <person name="Reyes-Chin-Wo S."/>
            <person name="Wang Z."/>
            <person name="Yang X."/>
            <person name="Kozik A."/>
            <person name="Arikit S."/>
            <person name="Song C."/>
            <person name="Xia L."/>
            <person name="Froenicke L."/>
            <person name="Lavelle D.O."/>
            <person name="Truco M.J."/>
            <person name="Xia R."/>
            <person name="Zhu S."/>
            <person name="Xu C."/>
            <person name="Xu H."/>
            <person name="Xu X."/>
            <person name="Cox K."/>
            <person name="Korf I."/>
            <person name="Meyers B.C."/>
            <person name="Michelmore R.W."/>
        </authorList>
    </citation>
    <scope>NUCLEOTIDE SEQUENCE [LARGE SCALE GENOMIC DNA]</scope>
    <source>
        <strain evidence="2">cv. Salinas</strain>
        <tissue evidence="1">Seedlings</tissue>
    </source>
</reference>
<dbReference type="Gene3D" id="3.80.10.10">
    <property type="entry name" value="Ribonuclease Inhibitor"/>
    <property type="match status" value="1"/>
</dbReference>
<dbReference type="SUPFAM" id="SSF52047">
    <property type="entry name" value="RNI-like"/>
    <property type="match status" value="1"/>
</dbReference>
<dbReference type="InterPro" id="IPR032675">
    <property type="entry name" value="LRR_dom_sf"/>
</dbReference>
<keyword evidence="2" id="KW-1185">Reference proteome</keyword>
<accession>A0A9R1WMD0</accession>
<dbReference type="EMBL" id="NBSK02000001">
    <property type="protein sequence ID" value="KAJ0226293.1"/>
    <property type="molecule type" value="Genomic_DNA"/>
</dbReference>
<name>A0A9R1WMD0_LACSA</name>
<protein>
    <submittedName>
        <fullName evidence="1">Uncharacterized protein</fullName>
    </submittedName>
</protein>